<proteinExistence type="predicted"/>
<accession>A0AC35FE91</accession>
<organism evidence="1 2">
    <name type="scientific">Panagrolaimus sp. PS1159</name>
    <dbReference type="NCBI Taxonomy" id="55785"/>
    <lineage>
        <taxon>Eukaryota</taxon>
        <taxon>Metazoa</taxon>
        <taxon>Ecdysozoa</taxon>
        <taxon>Nematoda</taxon>
        <taxon>Chromadorea</taxon>
        <taxon>Rhabditida</taxon>
        <taxon>Tylenchina</taxon>
        <taxon>Panagrolaimomorpha</taxon>
        <taxon>Panagrolaimoidea</taxon>
        <taxon>Panagrolaimidae</taxon>
        <taxon>Panagrolaimus</taxon>
    </lineage>
</organism>
<evidence type="ECO:0000313" key="1">
    <source>
        <dbReference type="Proteomes" id="UP000887580"/>
    </source>
</evidence>
<dbReference type="WBParaSite" id="PS1159_v2.g16431.t1">
    <property type="protein sequence ID" value="PS1159_v2.g16431.t1"/>
    <property type="gene ID" value="PS1159_v2.g16431"/>
</dbReference>
<evidence type="ECO:0000313" key="2">
    <source>
        <dbReference type="WBParaSite" id="PS1159_v2.g16431.t1"/>
    </source>
</evidence>
<protein>
    <submittedName>
        <fullName evidence="2">Leucine carboxyl methyltransferase 1</fullName>
    </submittedName>
</protein>
<name>A0AC35FE91_9BILA</name>
<sequence length="341" mass="39148">MDGEANGDNGPLSAEIGLRRRSASISDDYSVQKTNDDATESKYAAVKLNYWYDNFIDHFTHGVHKRDPEISCGYWARVATVDSYCRQFIEMNNSQCQIINLGAGFDTLFWKLKENKFKVHRFVEIDFSSVTSKKIRHIRKPHADPKLFSFFDAEPKEAQHSDLHAGDYHLLGADLRQLHELEEKLNSAEIDYTLPTLVIAECVLIYMSVESSSELLKFFTTKFESIAFLNYEQVNTADKFGEVMVSNLKSRGIFLPGLPACDNIEAQKHRFVETGFQTVNAWTVLEIYRNHFSAAEVKRVEDIERLDEKELLTQLLEHYCFVYAFKDSSGKYSNLSTIKAK</sequence>
<dbReference type="Proteomes" id="UP000887580">
    <property type="component" value="Unplaced"/>
</dbReference>
<reference evidence="2" key="1">
    <citation type="submission" date="2022-11" db="UniProtKB">
        <authorList>
            <consortium name="WormBaseParasite"/>
        </authorList>
    </citation>
    <scope>IDENTIFICATION</scope>
</reference>